<organism evidence="1 2">
    <name type="scientific">Thelephora ganbajun</name>
    <name type="common">Ganba fungus</name>
    <dbReference type="NCBI Taxonomy" id="370292"/>
    <lineage>
        <taxon>Eukaryota</taxon>
        <taxon>Fungi</taxon>
        <taxon>Dikarya</taxon>
        <taxon>Basidiomycota</taxon>
        <taxon>Agaricomycotina</taxon>
        <taxon>Agaricomycetes</taxon>
        <taxon>Thelephorales</taxon>
        <taxon>Thelephoraceae</taxon>
        <taxon>Thelephora</taxon>
    </lineage>
</organism>
<proteinExistence type="predicted"/>
<keyword evidence="2" id="KW-1185">Reference proteome</keyword>
<reference evidence="1" key="1">
    <citation type="submission" date="2019-10" db="EMBL/GenBank/DDBJ databases">
        <authorList>
            <consortium name="DOE Joint Genome Institute"/>
            <person name="Kuo A."/>
            <person name="Miyauchi S."/>
            <person name="Kiss E."/>
            <person name="Drula E."/>
            <person name="Kohler A."/>
            <person name="Sanchez-Garcia M."/>
            <person name="Andreopoulos B."/>
            <person name="Barry K.W."/>
            <person name="Bonito G."/>
            <person name="Buee M."/>
            <person name="Carver A."/>
            <person name="Chen C."/>
            <person name="Cichocki N."/>
            <person name="Clum A."/>
            <person name="Culley D."/>
            <person name="Crous P.W."/>
            <person name="Fauchery L."/>
            <person name="Girlanda M."/>
            <person name="Hayes R."/>
            <person name="Keri Z."/>
            <person name="Labutti K."/>
            <person name="Lipzen A."/>
            <person name="Lombard V."/>
            <person name="Magnuson J."/>
            <person name="Maillard F."/>
            <person name="Morin E."/>
            <person name="Murat C."/>
            <person name="Nolan M."/>
            <person name="Ohm R."/>
            <person name="Pangilinan J."/>
            <person name="Pereira M."/>
            <person name="Perotto S."/>
            <person name="Peter M."/>
            <person name="Riley R."/>
            <person name="Sitrit Y."/>
            <person name="Stielow B."/>
            <person name="Szollosi G."/>
            <person name="Zifcakova L."/>
            <person name="Stursova M."/>
            <person name="Spatafora J.W."/>
            <person name="Tedersoo L."/>
            <person name="Vaario L.-M."/>
            <person name="Yamada A."/>
            <person name="Yan M."/>
            <person name="Wang P."/>
            <person name="Xu J."/>
            <person name="Bruns T."/>
            <person name="Baldrian P."/>
            <person name="Vilgalys R."/>
            <person name="Henrissat B."/>
            <person name="Grigoriev I.V."/>
            <person name="Hibbett D."/>
            <person name="Nagy L.G."/>
            <person name="Martin F.M."/>
        </authorList>
    </citation>
    <scope>NUCLEOTIDE SEQUENCE</scope>
    <source>
        <strain evidence="1">P2</strain>
    </source>
</reference>
<dbReference type="Proteomes" id="UP000886501">
    <property type="component" value="Unassembled WGS sequence"/>
</dbReference>
<sequence>MFISTRQSLKMPAVRETPPSSLLPPPVALTEVNQHSLPVSYIRLSEQVNTKDEFANEHDTNKPKTRGAPVETPSTPLGHSRHETQLLTVVGGIFVQPWIVQPMPERHLRLRATIALHAPSVIFAILPSAQFEFQRVRSAKRSNSTPAKAVLVSERLEYDLAILFVVTAPEKTQAKRTQRIVMAIPSASSIVSSSRTRCYVMATAFIECVRIDDSVATGFRKKGPLCGAVTPVDHDERWSPCDIRPVQESYWYLRNLLTSLCKPSPDGVAPLATNVEVGAPSARWDRKFIARSKVQGQVLRVFQRVRGAEPQSPIKWSEYIPNWLAAGYIGVNYALVLVNPEVQAAHNCLFFSIPCALDEGHNTVGNNLDKTAEM</sequence>
<accession>A0ACB6Z951</accession>
<dbReference type="EMBL" id="MU118073">
    <property type="protein sequence ID" value="KAF9645930.1"/>
    <property type="molecule type" value="Genomic_DNA"/>
</dbReference>
<protein>
    <submittedName>
        <fullName evidence="1">Uncharacterized protein</fullName>
    </submittedName>
</protein>
<comment type="caution">
    <text evidence="1">The sequence shown here is derived from an EMBL/GenBank/DDBJ whole genome shotgun (WGS) entry which is preliminary data.</text>
</comment>
<reference evidence="1" key="2">
    <citation type="journal article" date="2020" name="Nat. Commun.">
        <title>Large-scale genome sequencing of mycorrhizal fungi provides insights into the early evolution of symbiotic traits.</title>
        <authorList>
            <person name="Miyauchi S."/>
            <person name="Kiss E."/>
            <person name="Kuo A."/>
            <person name="Drula E."/>
            <person name="Kohler A."/>
            <person name="Sanchez-Garcia M."/>
            <person name="Morin E."/>
            <person name="Andreopoulos B."/>
            <person name="Barry K.W."/>
            <person name="Bonito G."/>
            <person name="Buee M."/>
            <person name="Carver A."/>
            <person name="Chen C."/>
            <person name="Cichocki N."/>
            <person name="Clum A."/>
            <person name="Culley D."/>
            <person name="Crous P.W."/>
            <person name="Fauchery L."/>
            <person name="Girlanda M."/>
            <person name="Hayes R.D."/>
            <person name="Keri Z."/>
            <person name="LaButti K."/>
            <person name="Lipzen A."/>
            <person name="Lombard V."/>
            <person name="Magnuson J."/>
            <person name="Maillard F."/>
            <person name="Murat C."/>
            <person name="Nolan M."/>
            <person name="Ohm R.A."/>
            <person name="Pangilinan J."/>
            <person name="Pereira M.F."/>
            <person name="Perotto S."/>
            <person name="Peter M."/>
            <person name="Pfister S."/>
            <person name="Riley R."/>
            <person name="Sitrit Y."/>
            <person name="Stielow J.B."/>
            <person name="Szollosi G."/>
            <person name="Zifcakova L."/>
            <person name="Stursova M."/>
            <person name="Spatafora J.W."/>
            <person name="Tedersoo L."/>
            <person name="Vaario L.M."/>
            <person name="Yamada A."/>
            <person name="Yan M."/>
            <person name="Wang P."/>
            <person name="Xu J."/>
            <person name="Bruns T."/>
            <person name="Baldrian P."/>
            <person name="Vilgalys R."/>
            <person name="Dunand C."/>
            <person name="Henrissat B."/>
            <person name="Grigoriev I.V."/>
            <person name="Hibbett D."/>
            <person name="Nagy L.G."/>
            <person name="Martin F.M."/>
        </authorList>
    </citation>
    <scope>NUCLEOTIDE SEQUENCE</scope>
    <source>
        <strain evidence="1">P2</strain>
    </source>
</reference>
<name>A0ACB6Z951_THEGA</name>
<evidence type="ECO:0000313" key="2">
    <source>
        <dbReference type="Proteomes" id="UP000886501"/>
    </source>
</evidence>
<evidence type="ECO:0000313" key="1">
    <source>
        <dbReference type="EMBL" id="KAF9645930.1"/>
    </source>
</evidence>
<gene>
    <name evidence="1" type="ORF">BDM02DRAFT_3262619</name>
</gene>